<dbReference type="RefSeq" id="WP_249589342.1">
    <property type="nucleotide sequence ID" value="NZ_BAAAQL010000017.1"/>
</dbReference>
<dbReference type="Pfam" id="PF13350">
    <property type="entry name" value="Y_phosphatase3"/>
    <property type="match status" value="1"/>
</dbReference>
<feature type="chain" id="PRO_5045189090" evidence="1">
    <location>
        <begin position="31"/>
        <end position="366"/>
    </location>
</feature>
<organism evidence="2 3">
    <name type="scientific">Streptomyces durmitorensis</name>
    <dbReference type="NCBI Taxonomy" id="319947"/>
    <lineage>
        <taxon>Bacteria</taxon>
        <taxon>Bacillati</taxon>
        <taxon>Actinomycetota</taxon>
        <taxon>Actinomycetes</taxon>
        <taxon>Kitasatosporales</taxon>
        <taxon>Streptomycetaceae</taxon>
        <taxon>Streptomyces</taxon>
    </lineage>
</organism>
<accession>A0ABY4PVZ6</accession>
<proteinExistence type="predicted"/>
<dbReference type="SUPFAM" id="SSF52799">
    <property type="entry name" value="(Phosphotyrosine protein) phosphatases II"/>
    <property type="match status" value="1"/>
</dbReference>
<dbReference type="Gene3D" id="3.90.190.10">
    <property type="entry name" value="Protein tyrosine phosphatase superfamily"/>
    <property type="match status" value="1"/>
</dbReference>
<reference evidence="2 3" key="1">
    <citation type="submission" date="2022-05" db="EMBL/GenBank/DDBJ databases">
        <authorList>
            <person name="Zhou X."/>
            <person name="Li K."/>
            <person name="Man Y."/>
        </authorList>
    </citation>
    <scope>NUCLEOTIDE SEQUENCE [LARGE SCALE GENOMIC DNA]</scope>
    <source>
        <strain evidence="2 3">MS405</strain>
    </source>
</reference>
<protein>
    <submittedName>
        <fullName evidence="2">Tyrosine-protein phosphatase</fullName>
    </submittedName>
</protein>
<sequence length="366" mass="39142">MTHVTRVRAAAYTLSAALLAAAAAAPAATAAPHHSSHRPSHHSTHRIPFTQAVVTATGTPGTYTLKWSAPGVRHVAVRTEDGRTVAAGGSSGDVTVRGLSAGVDRQWFDFVPSRGGSLRLADRLVKLDGAVNFRDAGGYRTRTGQWVKMGEIYRSDSLDKLTAADQAKLRRLGLGTDFDLRMTSEREAAPDKVPSGVDYRVADVLAGSDTFTGMPKTADEAATMMADGERFMVSGGSARTAYADVFSGMTDDDDRGLLFHCTAGKDRTGWANAALLTAIGVPRETVMADYLASNHYRAEANAAALAAMPPEQAKVYKPMLDVRAEYLNAGFDEVRDEFGSFRAYEAQALKISGRELQQLKAELLVG</sequence>
<feature type="signal peptide" evidence="1">
    <location>
        <begin position="1"/>
        <end position="30"/>
    </location>
</feature>
<dbReference type="InterPro" id="IPR016130">
    <property type="entry name" value="Tyr_Pase_AS"/>
</dbReference>
<evidence type="ECO:0000313" key="2">
    <source>
        <dbReference type="EMBL" id="UQT57961.1"/>
    </source>
</evidence>
<evidence type="ECO:0000313" key="3">
    <source>
        <dbReference type="Proteomes" id="UP000829992"/>
    </source>
</evidence>
<gene>
    <name evidence="2" type="ORF">M4V62_24310</name>
</gene>
<dbReference type="InterPro" id="IPR029021">
    <property type="entry name" value="Prot-tyrosine_phosphatase-like"/>
</dbReference>
<dbReference type="InterPro" id="IPR026893">
    <property type="entry name" value="Tyr/Ser_Pase_IphP-type"/>
</dbReference>
<keyword evidence="1" id="KW-0732">Signal</keyword>
<dbReference type="Proteomes" id="UP000829992">
    <property type="component" value="Chromosome"/>
</dbReference>
<keyword evidence="3" id="KW-1185">Reference proteome</keyword>
<dbReference type="EMBL" id="CP097289">
    <property type="protein sequence ID" value="UQT57961.1"/>
    <property type="molecule type" value="Genomic_DNA"/>
</dbReference>
<dbReference type="PROSITE" id="PS00383">
    <property type="entry name" value="TYR_PHOSPHATASE_1"/>
    <property type="match status" value="1"/>
</dbReference>
<evidence type="ECO:0000256" key="1">
    <source>
        <dbReference type="SAM" id="SignalP"/>
    </source>
</evidence>
<name>A0ABY4PVZ6_9ACTN</name>